<dbReference type="EMBL" id="CP003940">
    <property type="protein sequence ID" value="AFZ46073.1"/>
    <property type="molecule type" value="Genomic_DNA"/>
</dbReference>
<accession>K9YIZ7</accession>
<dbReference type="AlphaFoldDB" id="K9YIZ7"/>
<dbReference type="InterPro" id="IPR014710">
    <property type="entry name" value="RmlC-like_jellyroll"/>
</dbReference>
<keyword evidence="1" id="KW-0805">Transcription regulation</keyword>
<dbReference type="PRINTS" id="PR00034">
    <property type="entry name" value="HTHCRP"/>
</dbReference>
<keyword evidence="3" id="KW-0804">Transcription</keyword>
<dbReference type="GO" id="GO:0003677">
    <property type="term" value="F:DNA binding"/>
    <property type="evidence" value="ECO:0007669"/>
    <property type="project" value="UniProtKB-KW"/>
</dbReference>
<dbReference type="Proteomes" id="UP000010483">
    <property type="component" value="Chromosome"/>
</dbReference>
<name>K9YIZ7_CYASC</name>
<dbReference type="HOGENOM" id="CLU_075053_8_0_3"/>
<keyword evidence="2" id="KW-0238">DNA-binding</keyword>
<dbReference type="SMART" id="SM00419">
    <property type="entry name" value="HTH_CRP"/>
    <property type="match status" value="1"/>
</dbReference>
<dbReference type="InterPro" id="IPR012318">
    <property type="entry name" value="HTH_CRP"/>
</dbReference>
<evidence type="ECO:0000256" key="1">
    <source>
        <dbReference type="ARBA" id="ARBA00023015"/>
    </source>
</evidence>
<protein>
    <submittedName>
        <fullName evidence="5">Transcriptional regulator, Crp/Fnr family</fullName>
    </submittedName>
</protein>
<dbReference type="CDD" id="cd00092">
    <property type="entry name" value="HTH_CRP"/>
    <property type="match status" value="1"/>
</dbReference>
<evidence type="ECO:0000313" key="6">
    <source>
        <dbReference type="Proteomes" id="UP000010483"/>
    </source>
</evidence>
<dbReference type="Gene3D" id="2.60.120.10">
    <property type="entry name" value="Jelly Rolls"/>
    <property type="match status" value="1"/>
</dbReference>
<organism evidence="5 6">
    <name type="scientific">Cyanobacterium stanieri (strain ATCC 29140 / PCC 7202)</name>
    <dbReference type="NCBI Taxonomy" id="292563"/>
    <lineage>
        <taxon>Bacteria</taxon>
        <taxon>Bacillati</taxon>
        <taxon>Cyanobacteriota</taxon>
        <taxon>Cyanophyceae</taxon>
        <taxon>Oscillatoriophycideae</taxon>
        <taxon>Chroococcales</taxon>
        <taxon>Geminocystaceae</taxon>
        <taxon>Cyanobacterium</taxon>
    </lineage>
</organism>
<dbReference type="KEGG" id="csn:Cyast_0090"/>
<dbReference type="STRING" id="292563.Cyast_0090"/>
<reference evidence="6" key="1">
    <citation type="journal article" date="2013" name="Proc. Natl. Acad. Sci. U.S.A.">
        <title>Improving the coverage of the cyanobacterial phylum using diversity-driven genome sequencing.</title>
        <authorList>
            <person name="Shih P.M."/>
            <person name="Wu D."/>
            <person name="Latifi A."/>
            <person name="Axen S.D."/>
            <person name="Fewer D.P."/>
            <person name="Talla E."/>
            <person name="Calteau A."/>
            <person name="Cai F."/>
            <person name="Tandeau de Marsac N."/>
            <person name="Rippka R."/>
            <person name="Herdman M."/>
            <person name="Sivonen K."/>
            <person name="Coursin T."/>
            <person name="Laurent T."/>
            <person name="Goodwin L."/>
            <person name="Nolan M."/>
            <person name="Davenport K.W."/>
            <person name="Han C.S."/>
            <person name="Rubin E.M."/>
            <person name="Eisen J.A."/>
            <person name="Woyke T."/>
            <person name="Gugger M."/>
            <person name="Kerfeld C.A."/>
        </authorList>
    </citation>
    <scope>NUCLEOTIDE SEQUENCE [LARGE SCALE GENOMIC DNA]</scope>
    <source>
        <strain evidence="6">ATCC 29140 / PCC 7202</strain>
    </source>
</reference>
<evidence type="ECO:0000256" key="2">
    <source>
        <dbReference type="ARBA" id="ARBA00023125"/>
    </source>
</evidence>
<evidence type="ECO:0000259" key="4">
    <source>
        <dbReference type="PROSITE" id="PS51063"/>
    </source>
</evidence>
<evidence type="ECO:0000256" key="3">
    <source>
        <dbReference type="ARBA" id="ARBA00023163"/>
    </source>
</evidence>
<feature type="domain" description="HTH crp-type" evidence="4">
    <location>
        <begin position="128"/>
        <end position="203"/>
    </location>
</feature>
<dbReference type="SUPFAM" id="SSF51206">
    <property type="entry name" value="cAMP-binding domain-like"/>
    <property type="match status" value="1"/>
</dbReference>
<sequence length="209" mass="23631">MLLTSPSKHNLSTKIQSGERRLHFYGKGEEIPLLSQGVWGISRGFVQLIRVNPQGDETWLGWAAQDHFFGLWLTSLDSFKARALSDVYLQWYSLQEIEKSPQIAQNVLTQTVSRVRQNEQLLAIAGLKRVEDKLIALLRLLADSIGEKMNNGCSRITVRFTHQNLASAIGTTRVTVTRLLGDLQRDGLIFIDKQRHIIVQNPAVIMARN</sequence>
<gene>
    <name evidence="5" type="ordered locus">Cyast_0090</name>
</gene>
<proteinExistence type="predicted"/>
<dbReference type="InterPro" id="IPR018490">
    <property type="entry name" value="cNMP-bd_dom_sf"/>
</dbReference>
<dbReference type="BioCyc" id="CSTA292563:G1353-89-MONOMER"/>
<dbReference type="PROSITE" id="PS51063">
    <property type="entry name" value="HTH_CRP_2"/>
    <property type="match status" value="1"/>
</dbReference>
<dbReference type="Pfam" id="PF13545">
    <property type="entry name" value="HTH_Crp_2"/>
    <property type="match status" value="1"/>
</dbReference>
<dbReference type="SUPFAM" id="SSF46785">
    <property type="entry name" value="Winged helix' DNA-binding domain"/>
    <property type="match status" value="1"/>
</dbReference>
<dbReference type="eggNOG" id="COG0664">
    <property type="taxonomic scope" value="Bacteria"/>
</dbReference>
<dbReference type="GO" id="GO:0006355">
    <property type="term" value="P:regulation of DNA-templated transcription"/>
    <property type="evidence" value="ECO:0007669"/>
    <property type="project" value="InterPro"/>
</dbReference>
<dbReference type="InterPro" id="IPR036390">
    <property type="entry name" value="WH_DNA-bd_sf"/>
</dbReference>
<evidence type="ECO:0000313" key="5">
    <source>
        <dbReference type="EMBL" id="AFZ46073.1"/>
    </source>
</evidence>
<keyword evidence="6" id="KW-1185">Reference proteome</keyword>